<keyword evidence="4" id="KW-1185">Reference proteome</keyword>
<dbReference type="Pfam" id="PF00089">
    <property type="entry name" value="Trypsin"/>
    <property type="match status" value="1"/>
</dbReference>
<accession>A0A914GRV8</accession>
<evidence type="ECO:0000259" key="3">
    <source>
        <dbReference type="PROSITE" id="PS50240"/>
    </source>
</evidence>
<dbReference type="SMART" id="SM00020">
    <property type="entry name" value="Tryp_SPc"/>
    <property type="match status" value="1"/>
</dbReference>
<dbReference type="GO" id="GO:0004252">
    <property type="term" value="F:serine-type endopeptidase activity"/>
    <property type="evidence" value="ECO:0007669"/>
    <property type="project" value="InterPro"/>
</dbReference>
<dbReference type="Proteomes" id="UP000887572">
    <property type="component" value="Unplaced"/>
</dbReference>
<feature type="chain" id="PRO_5037710710" evidence="2">
    <location>
        <begin position="25"/>
        <end position="790"/>
    </location>
</feature>
<proteinExistence type="predicted"/>
<dbReference type="InterPro" id="IPR051333">
    <property type="entry name" value="CLIP_Serine_Protease"/>
</dbReference>
<feature type="domain" description="Peptidase S1" evidence="3">
    <location>
        <begin position="218"/>
        <end position="497"/>
    </location>
</feature>
<dbReference type="PROSITE" id="PS00134">
    <property type="entry name" value="TRYPSIN_HIS"/>
    <property type="match status" value="1"/>
</dbReference>
<dbReference type="SUPFAM" id="SSF50494">
    <property type="entry name" value="Trypsin-like serine proteases"/>
    <property type="match status" value="1"/>
</dbReference>
<evidence type="ECO:0000313" key="5">
    <source>
        <dbReference type="WBParaSite" id="Gr19_v10_g10185.t1"/>
    </source>
</evidence>
<keyword evidence="2" id="KW-0732">Signal</keyword>
<dbReference type="InterPro" id="IPR001254">
    <property type="entry name" value="Trypsin_dom"/>
</dbReference>
<dbReference type="WBParaSite" id="Gr19_v10_g10185.t1">
    <property type="protein sequence ID" value="Gr19_v10_g10185.t1"/>
    <property type="gene ID" value="Gr19_v10_g10185"/>
</dbReference>
<dbReference type="InterPro" id="IPR009003">
    <property type="entry name" value="Peptidase_S1_PA"/>
</dbReference>
<name>A0A914GRV8_GLORO</name>
<feature type="region of interest" description="Disordered" evidence="1">
    <location>
        <begin position="415"/>
        <end position="440"/>
    </location>
</feature>
<protein>
    <submittedName>
        <fullName evidence="5">Peptidase S1 domain-containing protein</fullName>
    </submittedName>
</protein>
<evidence type="ECO:0000256" key="1">
    <source>
        <dbReference type="SAM" id="MobiDB-lite"/>
    </source>
</evidence>
<dbReference type="InterPro" id="IPR043504">
    <property type="entry name" value="Peptidase_S1_PA_chymotrypsin"/>
</dbReference>
<sequence length="790" mass="88319">MTFLCNYFSLIFMFGFLLFNRANGTNELANADPPTTYISLFGKCRSSSFCYKSELFGGNKRLSWKVSRRFRFDKMFSGRSKECGKNAWKIQISISDSKVIVGNESFSINKTEVRGTETANFEFNLRQILENTLMIGGAELKFGQQFSEQLKFGPFLSDFAGLWLLGVDIVPRLGQMPTKIAPLAPAECKLCAVKQRPKNCVSFNTTNAHHLAGGNPLISGGGQIDIGIMPWAVHISIEVFFNTTLNEWTKRVCTGSLISPEFVLTAAHCFINITEGQRLTLAFNSNSSVIAQKSKGFNISFTRQSNSNVFIHHKFDSKNMIGRFDLALIKLKDPICGPIYPICIHCGLVKKFRRGSAIIAGWGKTHQSATKTSKELVGRFAQLTDCKGAKNKNITICIEGNTALRVCRWQECNRMPKSPESGMPDPKSPESGMPDPKKSGIWHAGPKKRATVAAHCWPTMAQILFKLAYSLASKDSKTKLLLLLQGTTLGWMINGFRQLLAQNVAINLRLNVKELTNEVFKPKRADRVWPIASGQSRLAIRVLGPVRLASRVWPGESQYKKETRLARRDWPDATGLETRMARRDRRDATGQTRLTPTLFKIMVDWEMSAAINGSQLRPIKFSKVECYANDNRAAGMGDLASPGGFWIPANYGQQNNTHTVLEVLCKCSSCGHEVHVTHERMGPGELRKEFGQYTNIYSSKELTGINATAYEDIDNVFSEMGGDYENSKCWTNDLIERLRSLSKTGINTTAYEDTDNLFGGTSTGYNSLYKNCKSCTNDLLMRFHLSKHHK</sequence>
<evidence type="ECO:0000313" key="4">
    <source>
        <dbReference type="Proteomes" id="UP000887572"/>
    </source>
</evidence>
<dbReference type="Gene3D" id="2.40.10.10">
    <property type="entry name" value="Trypsin-like serine proteases"/>
    <property type="match status" value="1"/>
</dbReference>
<dbReference type="PANTHER" id="PTHR24260:SF136">
    <property type="entry name" value="GH08193P-RELATED"/>
    <property type="match status" value="1"/>
</dbReference>
<dbReference type="AlphaFoldDB" id="A0A914GRV8"/>
<dbReference type="PROSITE" id="PS50240">
    <property type="entry name" value="TRYPSIN_DOM"/>
    <property type="match status" value="1"/>
</dbReference>
<dbReference type="PANTHER" id="PTHR24260">
    <property type="match status" value="1"/>
</dbReference>
<dbReference type="GO" id="GO:0006508">
    <property type="term" value="P:proteolysis"/>
    <property type="evidence" value="ECO:0007669"/>
    <property type="project" value="InterPro"/>
</dbReference>
<dbReference type="InterPro" id="IPR018114">
    <property type="entry name" value="TRYPSIN_HIS"/>
</dbReference>
<organism evidence="4 5">
    <name type="scientific">Globodera rostochiensis</name>
    <name type="common">Golden nematode worm</name>
    <name type="synonym">Heterodera rostochiensis</name>
    <dbReference type="NCBI Taxonomy" id="31243"/>
    <lineage>
        <taxon>Eukaryota</taxon>
        <taxon>Metazoa</taxon>
        <taxon>Ecdysozoa</taxon>
        <taxon>Nematoda</taxon>
        <taxon>Chromadorea</taxon>
        <taxon>Rhabditida</taxon>
        <taxon>Tylenchina</taxon>
        <taxon>Tylenchomorpha</taxon>
        <taxon>Tylenchoidea</taxon>
        <taxon>Heteroderidae</taxon>
        <taxon>Heteroderinae</taxon>
        <taxon>Globodera</taxon>
    </lineage>
</organism>
<feature type="signal peptide" evidence="2">
    <location>
        <begin position="1"/>
        <end position="24"/>
    </location>
</feature>
<reference evidence="5" key="1">
    <citation type="submission" date="2022-11" db="UniProtKB">
        <authorList>
            <consortium name="WormBaseParasite"/>
        </authorList>
    </citation>
    <scope>IDENTIFICATION</scope>
</reference>
<evidence type="ECO:0000256" key="2">
    <source>
        <dbReference type="SAM" id="SignalP"/>
    </source>
</evidence>